<name>A0A9P5P9B1_9AGAR</name>
<evidence type="ECO:0000313" key="2">
    <source>
        <dbReference type="EMBL" id="KAF9056824.1"/>
    </source>
</evidence>
<evidence type="ECO:0000313" key="3">
    <source>
        <dbReference type="Proteomes" id="UP000772434"/>
    </source>
</evidence>
<evidence type="ECO:0000256" key="1">
    <source>
        <dbReference type="SAM" id="MobiDB-lite"/>
    </source>
</evidence>
<dbReference type="EMBL" id="JADNRY010000427">
    <property type="protein sequence ID" value="KAF9056824.1"/>
    <property type="molecule type" value="Genomic_DNA"/>
</dbReference>
<dbReference type="OrthoDB" id="2984690at2759"/>
<reference evidence="2" key="1">
    <citation type="submission" date="2020-11" db="EMBL/GenBank/DDBJ databases">
        <authorList>
            <consortium name="DOE Joint Genome Institute"/>
            <person name="Ahrendt S."/>
            <person name="Riley R."/>
            <person name="Andreopoulos W."/>
            <person name="Labutti K."/>
            <person name="Pangilinan J."/>
            <person name="Ruiz-Duenas F.J."/>
            <person name="Barrasa J.M."/>
            <person name="Sanchez-Garcia M."/>
            <person name="Camarero S."/>
            <person name="Miyauchi S."/>
            <person name="Serrano A."/>
            <person name="Linde D."/>
            <person name="Babiker R."/>
            <person name="Drula E."/>
            <person name="Ayuso-Fernandez I."/>
            <person name="Pacheco R."/>
            <person name="Padilla G."/>
            <person name="Ferreira P."/>
            <person name="Barriuso J."/>
            <person name="Kellner H."/>
            <person name="Castanera R."/>
            <person name="Alfaro M."/>
            <person name="Ramirez L."/>
            <person name="Pisabarro A.G."/>
            <person name="Kuo A."/>
            <person name="Tritt A."/>
            <person name="Lipzen A."/>
            <person name="He G."/>
            <person name="Yan M."/>
            <person name="Ng V."/>
            <person name="Cullen D."/>
            <person name="Martin F."/>
            <person name="Rosso M.-N."/>
            <person name="Henrissat B."/>
            <person name="Hibbett D."/>
            <person name="Martinez A.T."/>
            <person name="Grigoriev I.V."/>
        </authorList>
    </citation>
    <scope>NUCLEOTIDE SEQUENCE</scope>
    <source>
        <strain evidence="2">AH 40177</strain>
    </source>
</reference>
<organism evidence="2 3">
    <name type="scientific">Rhodocollybia butyracea</name>
    <dbReference type="NCBI Taxonomy" id="206335"/>
    <lineage>
        <taxon>Eukaryota</taxon>
        <taxon>Fungi</taxon>
        <taxon>Dikarya</taxon>
        <taxon>Basidiomycota</taxon>
        <taxon>Agaricomycotina</taxon>
        <taxon>Agaricomycetes</taxon>
        <taxon>Agaricomycetidae</taxon>
        <taxon>Agaricales</taxon>
        <taxon>Marasmiineae</taxon>
        <taxon>Omphalotaceae</taxon>
        <taxon>Rhodocollybia</taxon>
    </lineage>
</organism>
<feature type="compositionally biased region" description="Low complexity" evidence="1">
    <location>
        <begin position="309"/>
        <end position="322"/>
    </location>
</feature>
<dbReference type="AlphaFoldDB" id="A0A9P5P9B1"/>
<keyword evidence="3" id="KW-1185">Reference proteome</keyword>
<feature type="region of interest" description="Disordered" evidence="1">
    <location>
        <begin position="349"/>
        <end position="378"/>
    </location>
</feature>
<proteinExistence type="predicted"/>
<accession>A0A9P5P9B1</accession>
<dbReference type="Proteomes" id="UP000772434">
    <property type="component" value="Unassembled WGS sequence"/>
</dbReference>
<feature type="compositionally biased region" description="Low complexity" evidence="1">
    <location>
        <begin position="275"/>
        <end position="288"/>
    </location>
</feature>
<protein>
    <submittedName>
        <fullName evidence="2">Uncharacterized protein</fullName>
    </submittedName>
</protein>
<gene>
    <name evidence="2" type="ORF">BDP27DRAFT_1344818</name>
</gene>
<sequence>MVIDENASLLTEILQVKQEKNLLRRLIRTDQREFITGTSGVTMQAAYIINAIRSNRRNYKEKTALKKVVILDNTNHSRLDLYGAIAISPGRTRLSEVYAQLVIDNDEWESRVNNGGDKDRNLNMHKLPYDIDTIEWEIVVLHAEDVLPPGDGMFVNKQEACTIRGQSQVFSSMTCHIPQFDPLSIYNYHLRLPCLLDSDDNVFRFTMTTSRPPNEKLSLFAMMINLQSKLQAYVDNAPKPYLSIWELLTVTNSVVDAIYFHPDPPNLRLQLEAETTTVPTSQTPSSTQNAEMSSPSPERDLPTPTVATFPSSPFPSSGISSGCLKGAQKTRASQMLLFGARGYPEFVKPIRASDLDEEGEESSSETASLESDLEAEAE</sequence>
<comment type="caution">
    <text evidence="2">The sequence shown here is derived from an EMBL/GenBank/DDBJ whole genome shotgun (WGS) entry which is preliminary data.</text>
</comment>
<feature type="region of interest" description="Disordered" evidence="1">
    <location>
        <begin position="275"/>
        <end position="325"/>
    </location>
</feature>